<proteinExistence type="predicted"/>
<organism evidence="1 2">
    <name type="scientific">Hymenobacter algoricola</name>
    <dbReference type="NCBI Taxonomy" id="486267"/>
    <lineage>
        <taxon>Bacteria</taxon>
        <taxon>Pseudomonadati</taxon>
        <taxon>Bacteroidota</taxon>
        <taxon>Cytophagia</taxon>
        <taxon>Cytophagales</taxon>
        <taxon>Hymenobacteraceae</taxon>
        <taxon>Hymenobacter</taxon>
    </lineage>
</organism>
<evidence type="ECO:0000313" key="2">
    <source>
        <dbReference type="Proteomes" id="UP001499909"/>
    </source>
</evidence>
<name>A0ABP7NGM2_9BACT</name>
<accession>A0ABP7NGM2</accession>
<sequence>MSNQANLAALQAVAHALGPLRERVVFVGGSTAGLYSTTARAAESRPTNDVDCIIEVVPRIAYFELEEELRTLGFRNDQTSNVICRWRVAGLVVDVMPISEDNILGFSNPWYPEGFAHAIPYTLPDETTILIMPAEYFMATKLVALRSRGMGDIRLSNDLEDIVYVVDNRRELAAEVATASAALRTYLGTEISQLLHHPELREAIDCQLPYGSGQDRKYIIESRLRALVAAAQERS</sequence>
<dbReference type="EMBL" id="BAABDH010000083">
    <property type="protein sequence ID" value="GAA3943820.1"/>
    <property type="molecule type" value="Genomic_DNA"/>
</dbReference>
<keyword evidence="2" id="KW-1185">Reference proteome</keyword>
<evidence type="ECO:0000313" key="1">
    <source>
        <dbReference type="EMBL" id="GAA3943820.1"/>
    </source>
</evidence>
<evidence type="ECO:0008006" key="3">
    <source>
        <dbReference type="Google" id="ProtNLM"/>
    </source>
</evidence>
<protein>
    <recommendedName>
        <fullName evidence="3">Nucleotidyltransferase</fullName>
    </recommendedName>
</protein>
<gene>
    <name evidence="1" type="ORF">GCM10022406_28020</name>
</gene>
<reference evidence="2" key="1">
    <citation type="journal article" date="2019" name="Int. J. Syst. Evol. Microbiol.">
        <title>The Global Catalogue of Microorganisms (GCM) 10K type strain sequencing project: providing services to taxonomists for standard genome sequencing and annotation.</title>
        <authorList>
            <consortium name="The Broad Institute Genomics Platform"/>
            <consortium name="The Broad Institute Genome Sequencing Center for Infectious Disease"/>
            <person name="Wu L."/>
            <person name="Ma J."/>
        </authorList>
    </citation>
    <scope>NUCLEOTIDE SEQUENCE [LARGE SCALE GENOMIC DNA]</scope>
    <source>
        <strain evidence="2">JCM 17214</strain>
    </source>
</reference>
<comment type="caution">
    <text evidence="1">The sequence shown here is derived from an EMBL/GenBank/DDBJ whole genome shotgun (WGS) entry which is preliminary data.</text>
</comment>
<dbReference type="Proteomes" id="UP001499909">
    <property type="component" value="Unassembled WGS sequence"/>
</dbReference>